<evidence type="ECO:0000313" key="1">
    <source>
        <dbReference type="EMBL" id="KAK3782625.1"/>
    </source>
</evidence>
<dbReference type="AlphaFoldDB" id="A0AAE1DUB4"/>
<proteinExistence type="predicted"/>
<dbReference type="Proteomes" id="UP001283361">
    <property type="component" value="Unassembled WGS sequence"/>
</dbReference>
<dbReference type="EMBL" id="JAWDGP010002493">
    <property type="protein sequence ID" value="KAK3782625.1"/>
    <property type="molecule type" value="Genomic_DNA"/>
</dbReference>
<sequence length="101" mass="11031">MRSHSADQSQAPFYLRACHERCDWLGTRFGAAVGLGLVSRGRGGAVRAGADNAGRSVRYCATDSTESYLACRTVSETGKKKTQQLMLAHHKPWHLREPVSG</sequence>
<accession>A0AAE1DUB4</accession>
<protein>
    <submittedName>
        <fullName evidence="1">Uncharacterized protein</fullName>
    </submittedName>
</protein>
<reference evidence="1" key="1">
    <citation type="journal article" date="2023" name="G3 (Bethesda)">
        <title>A reference genome for the long-term kleptoplast-retaining sea slug Elysia crispata morphotype clarki.</title>
        <authorList>
            <person name="Eastman K.E."/>
            <person name="Pendleton A.L."/>
            <person name="Shaikh M.A."/>
            <person name="Suttiyut T."/>
            <person name="Ogas R."/>
            <person name="Tomko P."/>
            <person name="Gavelis G."/>
            <person name="Widhalm J.R."/>
            <person name="Wisecaver J.H."/>
        </authorList>
    </citation>
    <scope>NUCLEOTIDE SEQUENCE</scope>
    <source>
        <strain evidence="1">ECLA1</strain>
    </source>
</reference>
<gene>
    <name evidence="1" type="ORF">RRG08_038404</name>
</gene>
<evidence type="ECO:0000313" key="2">
    <source>
        <dbReference type="Proteomes" id="UP001283361"/>
    </source>
</evidence>
<comment type="caution">
    <text evidence="1">The sequence shown here is derived from an EMBL/GenBank/DDBJ whole genome shotgun (WGS) entry which is preliminary data.</text>
</comment>
<name>A0AAE1DUB4_9GAST</name>
<organism evidence="1 2">
    <name type="scientific">Elysia crispata</name>
    <name type="common">lettuce slug</name>
    <dbReference type="NCBI Taxonomy" id="231223"/>
    <lineage>
        <taxon>Eukaryota</taxon>
        <taxon>Metazoa</taxon>
        <taxon>Spiralia</taxon>
        <taxon>Lophotrochozoa</taxon>
        <taxon>Mollusca</taxon>
        <taxon>Gastropoda</taxon>
        <taxon>Heterobranchia</taxon>
        <taxon>Euthyneura</taxon>
        <taxon>Panpulmonata</taxon>
        <taxon>Sacoglossa</taxon>
        <taxon>Placobranchoidea</taxon>
        <taxon>Plakobranchidae</taxon>
        <taxon>Elysia</taxon>
    </lineage>
</organism>
<keyword evidence="2" id="KW-1185">Reference proteome</keyword>